<dbReference type="OrthoDB" id="6783775at2759"/>
<sequence>MWSWVVQNQFGYGRIPASSASVEGEFNKVKTHLLSDVTGSLRADVFVNRHVDYLSGRMKIIQSKMDNDDNAKKELSGEHSSVTESVTNIHCTSATHASGAISVDREEIAEEGSYSVCPACQNEDKPSGAVIPYKDSGEGYGQKRICLECNNVGGTSVILASREEENWRGWAKSSNPRRAAKYLQKNNNYNLNKQLTSDTNCSLSRMVATLL</sequence>
<dbReference type="Proteomes" id="UP001153737">
    <property type="component" value="Chromosome 5"/>
</dbReference>
<evidence type="ECO:0000313" key="2">
    <source>
        <dbReference type="Proteomes" id="UP001153737"/>
    </source>
</evidence>
<dbReference type="AlphaFoldDB" id="A0A9N9SJK0"/>
<proteinExistence type="predicted"/>
<accession>A0A9N9SJK0</accession>
<name>A0A9N9SJK0_PHACE</name>
<protein>
    <submittedName>
        <fullName evidence="1">Uncharacterized protein</fullName>
    </submittedName>
</protein>
<organism evidence="1 2">
    <name type="scientific">Phaedon cochleariae</name>
    <name type="common">Mustard beetle</name>
    <dbReference type="NCBI Taxonomy" id="80249"/>
    <lineage>
        <taxon>Eukaryota</taxon>
        <taxon>Metazoa</taxon>
        <taxon>Ecdysozoa</taxon>
        <taxon>Arthropoda</taxon>
        <taxon>Hexapoda</taxon>
        <taxon>Insecta</taxon>
        <taxon>Pterygota</taxon>
        <taxon>Neoptera</taxon>
        <taxon>Endopterygota</taxon>
        <taxon>Coleoptera</taxon>
        <taxon>Polyphaga</taxon>
        <taxon>Cucujiformia</taxon>
        <taxon>Chrysomeloidea</taxon>
        <taxon>Chrysomelidae</taxon>
        <taxon>Chrysomelinae</taxon>
        <taxon>Chrysomelini</taxon>
        <taxon>Phaedon</taxon>
    </lineage>
</organism>
<reference evidence="1" key="1">
    <citation type="submission" date="2022-01" db="EMBL/GenBank/DDBJ databases">
        <authorList>
            <person name="King R."/>
        </authorList>
    </citation>
    <scope>NUCLEOTIDE SEQUENCE</scope>
</reference>
<dbReference type="EMBL" id="OU896711">
    <property type="protein sequence ID" value="CAG9822130.1"/>
    <property type="molecule type" value="Genomic_DNA"/>
</dbReference>
<gene>
    <name evidence="1" type="ORF">PHAECO_LOCUS9758</name>
</gene>
<keyword evidence="2" id="KW-1185">Reference proteome</keyword>
<reference evidence="1" key="2">
    <citation type="submission" date="2022-10" db="EMBL/GenBank/DDBJ databases">
        <authorList>
            <consortium name="ENA_rothamsted_submissions"/>
            <consortium name="culmorum"/>
            <person name="King R."/>
        </authorList>
    </citation>
    <scope>NUCLEOTIDE SEQUENCE</scope>
</reference>
<evidence type="ECO:0000313" key="1">
    <source>
        <dbReference type="EMBL" id="CAG9822130.1"/>
    </source>
</evidence>